<evidence type="ECO:0000313" key="3">
    <source>
        <dbReference type="Proteomes" id="UP000005536"/>
    </source>
</evidence>
<feature type="compositionally biased region" description="Basic residues" evidence="1">
    <location>
        <begin position="1"/>
        <end position="22"/>
    </location>
</feature>
<dbReference type="EMBL" id="ADBF01000006">
    <property type="protein sequence ID" value="EFE50909.1"/>
    <property type="molecule type" value="Genomic_DNA"/>
</dbReference>
<proteinExistence type="predicted"/>
<comment type="caution">
    <text evidence="2">The sequence shown here is derived from an EMBL/GenBank/DDBJ whole genome shotgun (WGS) entry which is preliminary data.</text>
</comment>
<reference evidence="2 3" key="1">
    <citation type="submission" date="2010-02" db="EMBL/GenBank/DDBJ databases">
        <authorList>
            <person name="Weinstock G."/>
            <person name="Sodergren E."/>
            <person name="Clifton S."/>
            <person name="Fulton L."/>
            <person name="Fulton B."/>
            <person name="Courtney L."/>
            <person name="Fronick C."/>
            <person name="Harrison M."/>
            <person name="Strong C."/>
            <person name="Farmer C."/>
            <person name="Delahaunty K."/>
            <person name="Markovic C."/>
            <person name="Hall O."/>
            <person name="Minx P."/>
            <person name="Tomlinson C."/>
            <person name="Mitreva M."/>
            <person name="Nelson J."/>
            <person name="Hou S."/>
            <person name="Wollam A."/>
            <person name="Pepin K.H."/>
            <person name="Johnson M."/>
            <person name="Bhonagiri V."/>
            <person name="Zhang X."/>
            <person name="Suruliraj S."/>
            <person name="Warren W."/>
            <person name="Chinwalla A."/>
            <person name="Mardis E.R."/>
            <person name="Wilson R.K."/>
        </authorList>
    </citation>
    <scope>NUCLEOTIDE SEQUENCE [LARGE SCALE GENOMIC DNA]</scope>
    <source>
        <strain evidence="2 3">ATCC 29315</strain>
    </source>
</reference>
<dbReference type="Proteomes" id="UP000005536">
    <property type="component" value="Unassembled WGS sequence"/>
</dbReference>
<gene>
    <name evidence="2" type="ORF">NEIELOOT_00260</name>
</gene>
<sequence length="67" mass="7884">MRHCCRQPRRKPQKPHSKRHFRQQPERPSERRFPKLPKPLQAERVNNTANSVIACPRPQNAATAFMA</sequence>
<organism evidence="2 3">
    <name type="scientific">Neisseria elongata subsp. glycolytica ATCC 29315</name>
    <dbReference type="NCBI Taxonomy" id="546263"/>
    <lineage>
        <taxon>Bacteria</taxon>
        <taxon>Pseudomonadati</taxon>
        <taxon>Pseudomonadota</taxon>
        <taxon>Betaproteobacteria</taxon>
        <taxon>Neisseriales</taxon>
        <taxon>Neisseriaceae</taxon>
        <taxon>Neisseria</taxon>
    </lineage>
</organism>
<feature type="region of interest" description="Disordered" evidence="1">
    <location>
        <begin position="1"/>
        <end position="49"/>
    </location>
</feature>
<evidence type="ECO:0000313" key="2">
    <source>
        <dbReference type="EMBL" id="EFE50909.1"/>
    </source>
</evidence>
<protein>
    <submittedName>
        <fullName evidence="2">Uncharacterized protein</fullName>
    </submittedName>
</protein>
<name>D4DMJ2_NEIEG</name>
<feature type="compositionally biased region" description="Basic and acidic residues" evidence="1">
    <location>
        <begin position="23"/>
        <end position="33"/>
    </location>
</feature>
<evidence type="ECO:0000256" key="1">
    <source>
        <dbReference type="SAM" id="MobiDB-lite"/>
    </source>
</evidence>
<dbReference type="AlphaFoldDB" id="D4DMJ2"/>
<accession>D4DMJ2</accession>